<protein>
    <recommendedName>
        <fullName evidence="3">Endonuclease/exonuclease/phosphatase domain-containing protein</fullName>
    </recommendedName>
</protein>
<keyword evidence="2" id="KW-1185">Reference proteome</keyword>
<evidence type="ECO:0000313" key="1">
    <source>
        <dbReference type="EMBL" id="VFQ80911.1"/>
    </source>
</evidence>
<dbReference type="OrthoDB" id="1935089at2759"/>
<dbReference type="InterPro" id="IPR036691">
    <property type="entry name" value="Endo/exonu/phosph_ase_sf"/>
</dbReference>
<reference evidence="1 2" key="1">
    <citation type="submission" date="2018-04" db="EMBL/GenBank/DDBJ databases">
        <authorList>
            <person name="Vogel A."/>
        </authorList>
    </citation>
    <scope>NUCLEOTIDE SEQUENCE [LARGE SCALE GENOMIC DNA]</scope>
</reference>
<dbReference type="AlphaFoldDB" id="A0A484LWK4"/>
<dbReference type="PANTHER" id="PTHR33710">
    <property type="entry name" value="BNAC02G09200D PROTEIN"/>
    <property type="match status" value="1"/>
</dbReference>
<accession>A0A484LWK4</accession>
<dbReference type="SUPFAM" id="SSF56219">
    <property type="entry name" value="DNase I-like"/>
    <property type="match status" value="1"/>
</dbReference>
<dbReference type="EMBL" id="OOIL02002225">
    <property type="protein sequence ID" value="VFQ80911.1"/>
    <property type="molecule type" value="Genomic_DNA"/>
</dbReference>
<dbReference type="Gene3D" id="3.60.10.10">
    <property type="entry name" value="Endonuclease/exonuclease/phosphatase"/>
    <property type="match status" value="1"/>
</dbReference>
<name>A0A484LWK4_9ASTE</name>
<gene>
    <name evidence="1" type="ORF">CCAM_LOCUS22687</name>
</gene>
<dbReference type="PANTHER" id="PTHR33710:SF77">
    <property type="entry name" value="DNASE I-LIKE SUPERFAMILY PROTEIN"/>
    <property type="match status" value="1"/>
</dbReference>
<evidence type="ECO:0000313" key="2">
    <source>
        <dbReference type="Proteomes" id="UP000595140"/>
    </source>
</evidence>
<evidence type="ECO:0008006" key="3">
    <source>
        <dbReference type="Google" id="ProtNLM"/>
    </source>
</evidence>
<dbReference type="Proteomes" id="UP000595140">
    <property type="component" value="Unassembled WGS sequence"/>
</dbReference>
<proteinExistence type="predicted"/>
<sequence>MIGGKFTWQRNNQGQVMISKRLDRVIMDAEWRTSVPEAAVELLPRVYSDHHPLLVRPHGLVRGAAKKLFCFE</sequence>
<organism evidence="1 2">
    <name type="scientific">Cuscuta campestris</name>
    <dbReference type="NCBI Taxonomy" id="132261"/>
    <lineage>
        <taxon>Eukaryota</taxon>
        <taxon>Viridiplantae</taxon>
        <taxon>Streptophyta</taxon>
        <taxon>Embryophyta</taxon>
        <taxon>Tracheophyta</taxon>
        <taxon>Spermatophyta</taxon>
        <taxon>Magnoliopsida</taxon>
        <taxon>eudicotyledons</taxon>
        <taxon>Gunneridae</taxon>
        <taxon>Pentapetalae</taxon>
        <taxon>asterids</taxon>
        <taxon>lamiids</taxon>
        <taxon>Solanales</taxon>
        <taxon>Convolvulaceae</taxon>
        <taxon>Cuscuteae</taxon>
        <taxon>Cuscuta</taxon>
        <taxon>Cuscuta subgen. Grammica</taxon>
        <taxon>Cuscuta sect. Cleistogrammica</taxon>
    </lineage>
</organism>